<accession>A0A1H4G5L9</accession>
<evidence type="ECO:0000313" key="2">
    <source>
        <dbReference type="EMBL" id="SEB04916.1"/>
    </source>
</evidence>
<dbReference type="Pfam" id="PF00550">
    <property type="entry name" value="PP-binding"/>
    <property type="match status" value="1"/>
</dbReference>
<protein>
    <submittedName>
        <fullName evidence="2">Thioesterase domain-containing protein</fullName>
    </submittedName>
</protein>
<dbReference type="PANTHER" id="PTHR45527:SF1">
    <property type="entry name" value="FATTY ACID SYNTHASE"/>
    <property type="match status" value="1"/>
</dbReference>
<reference evidence="2 3" key="1">
    <citation type="submission" date="2016-10" db="EMBL/GenBank/DDBJ databases">
        <authorList>
            <person name="de Groot N.N."/>
        </authorList>
    </citation>
    <scope>NUCLEOTIDE SEQUENCE [LARGE SCALE GENOMIC DNA]</scope>
    <source>
        <strain evidence="2 3">CGMCC 1.3430</strain>
    </source>
</reference>
<dbReference type="GO" id="GO:0005737">
    <property type="term" value="C:cytoplasm"/>
    <property type="evidence" value="ECO:0007669"/>
    <property type="project" value="TreeGrafter"/>
</dbReference>
<name>A0A1H4G5L9_ALKAM</name>
<dbReference type="SUPFAM" id="SSF53474">
    <property type="entry name" value="alpha/beta-Hydrolases"/>
    <property type="match status" value="1"/>
</dbReference>
<dbReference type="Gene3D" id="1.10.1200.10">
    <property type="entry name" value="ACP-like"/>
    <property type="match status" value="1"/>
</dbReference>
<dbReference type="GO" id="GO:0044550">
    <property type="term" value="P:secondary metabolite biosynthetic process"/>
    <property type="evidence" value="ECO:0007669"/>
    <property type="project" value="TreeGrafter"/>
</dbReference>
<dbReference type="AlphaFoldDB" id="A0A1H4G5L9"/>
<dbReference type="InterPro" id="IPR009081">
    <property type="entry name" value="PP-bd_ACP"/>
</dbReference>
<dbReference type="EMBL" id="FNRM01000021">
    <property type="protein sequence ID" value="SEB04916.1"/>
    <property type="molecule type" value="Genomic_DNA"/>
</dbReference>
<proteinExistence type="predicted"/>
<dbReference type="Gene3D" id="3.40.50.1820">
    <property type="entry name" value="alpha/beta hydrolase"/>
    <property type="match status" value="1"/>
</dbReference>
<evidence type="ECO:0000259" key="1">
    <source>
        <dbReference type="PROSITE" id="PS50075"/>
    </source>
</evidence>
<dbReference type="InterPro" id="IPR001031">
    <property type="entry name" value="Thioesterase"/>
</dbReference>
<dbReference type="GO" id="GO:0043041">
    <property type="term" value="P:amino acid activation for nonribosomal peptide biosynthetic process"/>
    <property type="evidence" value="ECO:0007669"/>
    <property type="project" value="TreeGrafter"/>
</dbReference>
<feature type="domain" description="Carrier" evidence="1">
    <location>
        <begin position="1"/>
        <end position="71"/>
    </location>
</feature>
<keyword evidence="3" id="KW-1185">Reference proteome</keyword>
<dbReference type="PANTHER" id="PTHR45527">
    <property type="entry name" value="NONRIBOSOMAL PEPTIDE SYNTHETASE"/>
    <property type="match status" value="1"/>
</dbReference>
<dbReference type="InterPro" id="IPR036736">
    <property type="entry name" value="ACP-like_sf"/>
</dbReference>
<dbReference type="Proteomes" id="UP000198773">
    <property type="component" value="Unassembled WGS sequence"/>
</dbReference>
<gene>
    <name evidence="2" type="ORF">SAMN04488051_1211</name>
</gene>
<dbReference type="Pfam" id="PF00975">
    <property type="entry name" value="Thioesterase"/>
    <property type="match status" value="1"/>
</dbReference>
<dbReference type="OrthoDB" id="134488at2"/>
<dbReference type="RefSeq" id="WP_091345560.1">
    <property type="nucleotide sequence ID" value="NZ_FNRM01000021.1"/>
</dbReference>
<dbReference type="SUPFAM" id="SSF47336">
    <property type="entry name" value="ACP-like"/>
    <property type="match status" value="1"/>
</dbReference>
<sequence length="346" mass="38536">RVLVDIWARLLAIAPESISTTANFFELGGHSILITRFISDVFIQLERNISVRDVFNNPHLGDLALLIESSVAPWVTENYIISSPKIKKNLKTIFMLPQVSGEWNDSRGFFDAVDGRFNLILLQQSNADMSHTDKVIDYFVEQILLLQPESPYLIGGYSLGGLWAFAVAQRLIQLGFEVSNLLLLDSSAPGLVKTLSDFEMSSIVHYQLNEAGLELPQELNLTFSGLKQELQSTGNLMSDEYISQVVRRVDFVERNIELAKNICIDEDILLPICLFKPVTHAGQESNVSAWKNYNSEMNKIDVAGDHNSMVSESNVVSLCDSIAKVIGVNGDGDPNKSNRELLSIEE</sequence>
<dbReference type="GO" id="GO:0031177">
    <property type="term" value="F:phosphopantetheine binding"/>
    <property type="evidence" value="ECO:0007669"/>
    <property type="project" value="TreeGrafter"/>
</dbReference>
<dbReference type="InterPro" id="IPR029058">
    <property type="entry name" value="AB_hydrolase_fold"/>
</dbReference>
<dbReference type="PROSITE" id="PS50075">
    <property type="entry name" value="CARRIER"/>
    <property type="match status" value="1"/>
</dbReference>
<evidence type="ECO:0000313" key="3">
    <source>
        <dbReference type="Proteomes" id="UP000198773"/>
    </source>
</evidence>
<feature type="non-terminal residue" evidence="2">
    <location>
        <position position="1"/>
    </location>
</feature>
<organism evidence="2 3">
    <name type="scientific">Alkalimonas amylolytica</name>
    <dbReference type="NCBI Taxonomy" id="152573"/>
    <lineage>
        <taxon>Bacteria</taxon>
        <taxon>Pseudomonadati</taxon>
        <taxon>Pseudomonadota</taxon>
        <taxon>Gammaproteobacteria</taxon>
        <taxon>Alkalimonas</taxon>
    </lineage>
</organism>
<dbReference type="STRING" id="152573.SAMN04488051_1211"/>